<protein>
    <recommendedName>
        <fullName evidence="1">Actin homologue MreB-like C-terminal domain-containing protein</fullName>
    </recommendedName>
</protein>
<dbReference type="EMBL" id="JHEG02000022">
    <property type="protein sequence ID" value="KIE12636.1"/>
    <property type="molecule type" value="Genomic_DNA"/>
</dbReference>
<dbReference type="SUPFAM" id="SSF53067">
    <property type="entry name" value="Actin-like ATPase domain"/>
    <property type="match status" value="1"/>
</dbReference>
<dbReference type="Pfam" id="PF21522">
    <property type="entry name" value="MreB-like_C"/>
    <property type="match status" value="1"/>
</dbReference>
<name>A0A0C1NIJ5_9CYAN</name>
<dbReference type="OrthoDB" id="525270at2"/>
<proteinExistence type="predicted"/>
<dbReference type="InterPro" id="IPR043129">
    <property type="entry name" value="ATPase_NBD"/>
</dbReference>
<accession>A0A0C1NIJ5</accession>
<sequence>MHTICCDIGNYSTLISTVTGRTASPILKMRSLVLNVTHNSEVREGVHNALNPLVVVNHKHYKLGRQAGLFHGHLSAAEAGKSRSDIALPLLLAATPQDFEGEVKLLVPRRDETSEKLLRSAIVGTHEFCVNGRDVIANFTSVNFYEETKSAAKFAFESGAIAPNDVCLCVDIGGGTFNATVCAYDDDIFNTRFYKSYPNSGGIALAKAISNTDVVKSFRKAVDTSKILDAITESKTYIGNRPDYSFAEVFDDCVDTWFDALLTRVLSDVEEHLDEVTQIIWCGGGAELIQDRLTQTGQTVLENPQYANINALIHFSKTPHLVAVA</sequence>
<dbReference type="InterPro" id="IPR049067">
    <property type="entry name" value="MreB-like_C"/>
</dbReference>
<dbReference type="STRING" id="1479485.DA73_0208665"/>
<comment type="caution">
    <text evidence="2">The sequence shown here is derived from an EMBL/GenBank/DDBJ whole genome shotgun (WGS) entry which is preliminary data.</text>
</comment>
<evidence type="ECO:0000313" key="2">
    <source>
        <dbReference type="EMBL" id="KIE12636.1"/>
    </source>
</evidence>
<feature type="domain" description="Actin homologue MreB-like C-terminal" evidence="1">
    <location>
        <begin position="170"/>
        <end position="294"/>
    </location>
</feature>
<reference evidence="2" key="1">
    <citation type="journal article" date="2015" name="Genome Announc.">
        <title>Draft Genome Sequence of Tolypothrix boutellei Strain VB521301.</title>
        <authorList>
            <person name="Chandrababunaidu M.M."/>
            <person name="Singh D."/>
            <person name="Sen D."/>
            <person name="Bhan S."/>
            <person name="Das S."/>
            <person name="Gupta A."/>
            <person name="Adhikary S.P."/>
            <person name="Tripathy S."/>
        </authorList>
    </citation>
    <scope>NUCLEOTIDE SEQUENCE</scope>
    <source>
        <strain evidence="2">VB521301</strain>
    </source>
</reference>
<dbReference type="Gene3D" id="3.30.420.40">
    <property type="match status" value="1"/>
</dbReference>
<dbReference type="AlphaFoldDB" id="A0A0C1NIJ5"/>
<dbReference type="CDD" id="cd10227">
    <property type="entry name" value="ASKHA_NBD_ParM-like"/>
    <property type="match status" value="1"/>
</dbReference>
<evidence type="ECO:0000259" key="1">
    <source>
        <dbReference type="Pfam" id="PF21522"/>
    </source>
</evidence>
<gene>
    <name evidence="2" type="ORF">DA73_0208665</name>
</gene>
<organism evidence="2">
    <name type="scientific">Tolypothrix bouteillei VB521301</name>
    <dbReference type="NCBI Taxonomy" id="1479485"/>
    <lineage>
        <taxon>Bacteria</taxon>
        <taxon>Bacillati</taxon>
        <taxon>Cyanobacteriota</taxon>
        <taxon>Cyanophyceae</taxon>
        <taxon>Nostocales</taxon>
        <taxon>Tolypothrichaceae</taxon>
        <taxon>Tolypothrix</taxon>
    </lineage>
</organism>